<evidence type="ECO:0000259" key="1">
    <source>
        <dbReference type="Pfam" id="PF08808"/>
    </source>
</evidence>
<proteinExistence type="predicted"/>
<protein>
    <submittedName>
        <fullName evidence="2">RES family NAD+ phosphorylase</fullName>
    </submittedName>
</protein>
<dbReference type="EMBL" id="JALGAR010000001">
    <property type="protein sequence ID" value="MCI4656917.1"/>
    <property type="molecule type" value="Genomic_DNA"/>
</dbReference>
<evidence type="ECO:0000313" key="2">
    <source>
        <dbReference type="EMBL" id="MCI4656917.1"/>
    </source>
</evidence>
<comment type="caution">
    <text evidence="2">The sequence shown here is derived from an EMBL/GenBank/DDBJ whole genome shotgun (WGS) entry which is preliminary data.</text>
</comment>
<dbReference type="AlphaFoldDB" id="A0AA41UEC9"/>
<name>A0AA41UEC9_9MICO</name>
<dbReference type="InterPro" id="IPR014914">
    <property type="entry name" value="RES_dom"/>
</dbReference>
<feature type="domain" description="RES" evidence="1">
    <location>
        <begin position="44"/>
        <end position="174"/>
    </location>
</feature>
<dbReference type="RefSeq" id="WP_243010958.1">
    <property type="nucleotide sequence ID" value="NZ_JALGAR010000001.1"/>
</dbReference>
<accession>A0AA41UEC9</accession>
<evidence type="ECO:0000313" key="3">
    <source>
        <dbReference type="Proteomes" id="UP001165341"/>
    </source>
</evidence>
<keyword evidence="3" id="KW-1185">Reference proteome</keyword>
<dbReference type="Proteomes" id="UP001165341">
    <property type="component" value="Unassembled WGS sequence"/>
</dbReference>
<dbReference type="Pfam" id="PF08808">
    <property type="entry name" value="RES"/>
    <property type="match status" value="1"/>
</dbReference>
<gene>
    <name evidence="2" type="ORF">MQH31_03715</name>
</gene>
<reference evidence="2" key="1">
    <citation type="submission" date="2022-03" db="EMBL/GenBank/DDBJ databases">
        <title>Cryobacterium sp. nov. strain ZS14-85, isolated from Antarctic soil.</title>
        <authorList>
            <person name="Li J."/>
            <person name="Niu G."/>
        </authorList>
    </citation>
    <scope>NUCLEOTIDE SEQUENCE</scope>
    <source>
        <strain evidence="2">ZS14-85</strain>
    </source>
</reference>
<sequence>MSREATFQSDPLPGRDFTGFPAVHTRGAERKYRSHSIGRGAWFFASAPGGPGAGRFDLAPPLGTCYLADTVAVAVRERLGPSYAASGMVPRWAAEEFQVTELDLSPGKKCADVAAADAATFGVTRELSTMDSYGIPQQWAALFESLGFDGIRYPARFSTGYSPDAWALFGPAGPRSWPTYAVIDGVAASESSGFSVYSPPASAAGLSVSLPPGVT</sequence>
<organism evidence="2 3">
    <name type="scientific">Cryobacterium zhongshanensis</name>
    <dbReference type="NCBI Taxonomy" id="2928153"/>
    <lineage>
        <taxon>Bacteria</taxon>
        <taxon>Bacillati</taxon>
        <taxon>Actinomycetota</taxon>
        <taxon>Actinomycetes</taxon>
        <taxon>Micrococcales</taxon>
        <taxon>Microbacteriaceae</taxon>
        <taxon>Cryobacterium</taxon>
    </lineage>
</organism>